<evidence type="ECO:0000256" key="4">
    <source>
        <dbReference type="SAM" id="MobiDB-lite"/>
    </source>
</evidence>
<dbReference type="PROSITE" id="PS50280">
    <property type="entry name" value="SET"/>
    <property type="match status" value="1"/>
</dbReference>
<feature type="compositionally biased region" description="Polar residues" evidence="4">
    <location>
        <begin position="223"/>
        <end position="232"/>
    </location>
</feature>
<dbReference type="InterPro" id="IPR001214">
    <property type="entry name" value="SET_dom"/>
</dbReference>
<dbReference type="PANTHER" id="PTHR16516:SF4">
    <property type="entry name" value="C2H2-TYPE DOMAIN-CONTAINING PROTEIN"/>
    <property type="match status" value="1"/>
</dbReference>
<dbReference type="InterPro" id="IPR046341">
    <property type="entry name" value="SET_dom_sf"/>
</dbReference>
<keyword evidence="3" id="KW-0863">Zinc-finger</keyword>
<dbReference type="Pfam" id="PF21549">
    <property type="entry name" value="PRDM2_PR"/>
    <property type="match status" value="1"/>
</dbReference>
<sequence length="485" mass="56212">MGVIAETDVDYGRIFGPFPAVGHIPPTHFIGYLTSDEKSVTGDFKVDLNIGNQGNMWMACAQPARTVDEQNTEAYMKDGYIFYRTLRIIRANEEILVWYSKDFALILGMNLNIHQLKPDRETFECPDCGEKFRFMYSLMAHIRFRCTCSTGSYCNNPHSKTKTPVSISRASHLDQEGVERKVTENVNTNRSIMRKLDSEETFDTDNNEPSINVTLFESFKKNNNISNKQQEPPVSKDRSDSVDIGSAFRKVEKQSVSGTSSVDKRSKTRADSRVNYDYFEAEMRKGQEHLVKHLFRKTFIPPNSIAGRFIGGLGMMTNWLVPKSSNVQSYLDPSLFEEEMYMFSVYKPEPLQRFQTQMQPIRPNHIKSFPDCEMHSKQLLMNKLRKSKIPSVQTTNPMVEKLLQTTTTQAMLQRPIQQLNLAQNWCAKCNTSFRMTSDLVYHMRSHHKRYFDPIKRTREEKLQCDICKESFKERHHLTRHITSHS</sequence>
<evidence type="ECO:0000256" key="3">
    <source>
        <dbReference type="PROSITE-ProRule" id="PRU00042"/>
    </source>
</evidence>
<feature type="domain" description="C2H2-type" evidence="5">
    <location>
        <begin position="462"/>
        <end position="485"/>
    </location>
</feature>
<dbReference type="SUPFAM" id="SSF57667">
    <property type="entry name" value="beta-beta-alpha zinc fingers"/>
    <property type="match status" value="1"/>
</dbReference>
<evidence type="ECO:0000259" key="6">
    <source>
        <dbReference type="PROSITE" id="PS50280"/>
    </source>
</evidence>
<dbReference type="AlphaFoldDB" id="A0A9D4LYL2"/>
<organism evidence="7 8">
    <name type="scientific">Dreissena polymorpha</name>
    <name type="common">Zebra mussel</name>
    <name type="synonym">Mytilus polymorpha</name>
    <dbReference type="NCBI Taxonomy" id="45954"/>
    <lineage>
        <taxon>Eukaryota</taxon>
        <taxon>Metazoa</taxon>
        <taxon>Spiralia</taxon>
        <taxon>Lophotrochozoa</taxon>
        <taxon>Mollusca</taxon>
        <taxon>Bivalvia</taxon>
        <taxon>Autobranchia</taxon>
        <taxon>Heteroconchia</taxon>
        <taxon>Euheterodonta</taxon>
        <taxon>Imparidentia</taxon>
        <taxon>Neoheterodontei</taxon>
        <taxon>Myida</taxon>
        <taxon>Dreissenoidea</taxon>
        <taxon>Dreissenidae</taxon>
        <taxon>Dreissena</taxon>
    </lineage>
</organism>
<dbReference type="Gene3D" id="3.30.160.60">
    <property type="entry name" value="Classic Zinc Finger"/>
    <property type="match status" value="1"/>
</dbReference>
<feature type="domain" description="C2H2-type" evidence="5">
    <location>
        <begin position="123"/>
        <end position="143"/>
    </location>
</feature>
<dbReference type="GO" id="GO:0005634">
    <property type="term" value="C:nucleus"/>
    <property type="evidence" value="ECO:0007669"/>
    <property type="project" value="UniProtKB-SubCell"/>
</dbReference>
<gene>
    <name evidence="7" type="ORF">DPMN_029194</name>
</gene>
<evidence type="ECO:0000313" key="8">
    <source>
        <dbReference type="Proteomes" id="UP000828390"/>
    </source>
</evidence>
<dbReference type="SMART" id="SM00355">
    <property type="entry name" value="ZnF_C2H2"/>
    <property type="match status" value="3"/>
</dbReference>
<dbReference type="EMBL" id="JAIWYP010000002">
    <property type="protein sequence ID" value="KAH3866139.1"/>
    <property type="molecule type" value="Genomic_DNA"/>
</dbReference>
<proteinExistence type="predicted"/>
<name>A0A9D4LYL2_DREPO</name>
<accession>A0A9D4LYL2</accession>
<dbReference type="Proteomes" id="UP000828390">
    <property type="component" value="Unassembled WGS sequence"/>
</dbReference>
<dbReference type="Gene3D" id="2.170.270.10">
    <property type="entry name" value="SET domain"/>
    <property type="match status" value="1"/>
</dbReference>
<keyword evidence="2" id="KW-0539">Nucleus</keyword>
<dbReference type="GO" id="GO:0008270">
    <property type="term" value="F:zinc ion binding"/>
    <property type="evidence" value="ECO:0007669"/>
    <property type="project" value="UniProtKB-KW"/>
</dbReference>
<dbReference type="PANTHER" id="PTHR16516">
    <property type="entry name" value="AGAP007109-PA"/>
    <property type="match status" value="1"/>
</dbReference>
<dbReference type="InterPro" id="IPR036236">
    <property type="entry name" value="Znf_C2H2_sf"/>
</dbReference>
<evidence type="ECO:0008006" key="9">
    <source>
        <dbReference type="Google" id="ProtNLM"/>
    </source>
</evidence>
<dbReference type="InterPro" id="IPR052296">
    <property type="entry name" value="TR-Histone_Methyltrans"/>
</dbReference>
<evidence type="ECO:0000313" key="7">
    <source>
        <dbReference type="EMBL" id="KAH3866139.1"/>
    </source>
</evidence>
<dbReference type="PROSITE" id="PS50157">
    <property type="entry name" value="ZINC_FINGER_C2H2_2"/>
    <property type="match status" value="3"/>
</dbReference>
<feature type="region of interest" description="Disordered" evidence="4">
    <location>
        <begin position="223"/>
        <end position="242"/>
    </location>
</feature>
<dbReference type="PROSITE" id="PS00028">
    <property type="entry name" value="ZINC_FINGER_C2H2_1"/>
    <property type="match status" value="1"/>
</dbReference>
<evidence type="ECO:0000256" key="2">
    <source>
        <dbReference type="ARBA" id="ARBA00023242"/>
    </source>
</evidence>
<protein>
    <recommendedName>
        <fullName evidence="9">PR domain zinc finger protein 8</fullName>
    </recommendedName>
</protein>
<evidence type="ECO:0000259" key="5">
    <source>
        <dbReference type="PROSITE" id="PS50157"/>
    </source>
</evidence>
<keyword evidence="3" id="KW-0479">Metal-binding</keyword>
<dbReference type="Pfam" id="PF00096">
    <property type="entry name" value="zf-C2H2"/>
    <property type="match status" value="2"/>
</dbReference>
<feature type="domain" description="C2H2-type" evidence="5">
    <location>
        <begin position="424"/>
        <end position="446"/>
    </location>
</feature>
<feature type="domain" description="SET" evidence="6">
    <location>
        <begin position="1"/>
        <end position="100"/>
    </location>
</feature>
<reference evidence="7" key="1">
    <citation type="journal article" date="2019" name="bioRxiv">
        <title>The Genome of the Zebra Mussel, Dreissena polymorpha: A Resource for Invasive Species Research.</title>
        <authorList>
            <person name="McCartney M.A."/>
            <person name="Auch B."/>
            <person name="Kono T."/>
            <person name="Mallez S."/>
            <person name="Zhang Y."/>
            <person name="Obille A."/>
            <person name="Becker A."/>
            <person name="Abrahante J.E."/>
            <person name="Garbe J."/>
            <person name="Badalamenti J.P."/>
            <person name="Herman A."/>
            <person name="Mangelson H."/>
            <person name="Liachko I."/>
            <person name="Sullivan S."/>
            <person name="Sone E.D."/>
            <person name="Koren S."/>
            <person name="Silverstein K.A.T."/>
            <person name="Beckman K.B."/>
            <person name="Gohl D.M."/>
        </authorList>
    </citation>
    <scope>NUCLEOTIDE SEQUENCE</scope>
    <source>
        <strain evidence="7">Duluth1</strain>
        <tissue evidence="7">Whole animal</tissue>
    </source>
</reference>
<comment type="subcellular location">
    <subcellularLocation>
        <location evidence="1">Nucleus</location>
    </subcellularLocation>
</comment>
<dbReference type="InterPro" id="IPR013087">
    <property type="entry name" value="Znf_C2H2_type"/>
</dbReference>
<dbReference type="GO" id="GO:0006355">
    <property type="term" value="P:regulation of DNA-templated transcription"/>
    <property type="evidence" value="ECO:0007669"/>
    <property type="project" value="TreeGrafter"/>
</dbReference>
<evidence type="ECO:0000256" key="1">
    <source>
        <dbReference type="ARBA" id="ARBA00004123"/>
    </source>
</evidence>
<comment type="caution">
    <text evidence="7">The sequence shown here is derived from an EMBL/GenBank/DDBJ whole genome shotgun (WGS) entry which is preliminary data.</text>
</comment>
<reference evidence="7" key="2">
    <citation type="submission" date="2020-11" db="EMBL/GenBank/DDBJ databases">
        <authorList>
            <person name="McCartney M.A."/>
            <person name="Auch B."/>
            <person name="Kono T."/>
            <person name="Mallez S."/>
            <person name="Becker A."/>
            <person name="Gohl D.M."/>
            <person name="Silverstein K.A.T."/>
            <person name="Koren S."/>
            <person name="Bechman K.B."/>
            <person name="Herman A."/>
            <person name="Abrahante J.E."/>
            <person name="Garbe J."/>
        </authorList>
    </citation>
    <scope>NUCLEOTIDE SEQUENCE</scope>
    <source>
        <strain evidence="7">Duluth1</strain>
        <tissue evidence="7">Whole animal</tissue>
    </source>
</reference>
<keyword evidence="8" id="KW-1185">Reference proteome</keyword>
<keyword evidence="3" id="KW-0862">Zinc</keyword>